<dbReference type="GeneID" id="93479913"/>
<accession>A0ABD8B2F8</accession>
<feature type="domain" description="NERD" evidence="2">
    <location>
        <begin position="86"/>
        <end position="202"/>
    </location>
</feature>
<protein>
    <submittedName>
        <fullName evidence="3">Nuclease-related domain-containing protein</fullName>
    </submittedName>
</protein>
<evidence type="ECO:0000259" key="2">
    <source>
        <dbReference type="PROSITE" id="PS50965"/>
    </source>
</evidence>
<dbReference type="RefSeq" id="WP_100528641.1">
    <property type="nucleotide sequence ID" value="NZ_CP145893.1"/>
</dbReference>
<evidence type="ECO:0000256" key="1">
    <source>
        <dbReference type="SAM" id="Phobius"/>
    </source>
</evidence>
<dbReference type="Proteomes" id="UP001364764">
    <property type="component" value="Plasmid pY5S7-1"/>
</dbReference>
<name>A0ABD8B2F8_PAEAM</name>
<keyword evidence="1" id="KW-1133">Transmembrane helix</keyword>
<keyword evidence="1" id="KW-0812">Transmembrane</keyword>
<keyword evidence="3" id="KW-0614">Plasmid</keyword>
<evidence type="ECO:0000313" key="3">
    <source>
        <dbReference type="EMBL" id="WWP24007.1"/>
    </source>
</evidence>
<evidence type="ECO:0000313" key="4">
    <source>
        <dbReference type="Proteomes" id="UP001364764"/>
    </source>
</evidence>
<dbReference type="EMBL" id="CP145893">
    <property type="protein sequence ID" value="WWP24007.1"/>
    <property type="molecule type" value="Genomic_DNA"/>
</dbReference>
<gene>
    <name evidence="3" type="ORF">V6668_30570</name>
</gene>
<reference evidence="3 4" key="1">
    <citation type="submission" date="2024-02" db="EMBL/GenBank/DDBJ databases">
        <title>Complete sequences of two Paenibacillus sp. strains and one Lysinibacillus strain isolated from the environment on STAA medium highlight biotechnological potential.</title>
        <authorList>
            <person name="Attere S.A."/>
            <person name="Piche L.C."/>
            <person name="Intertaglia L."/>
            <person name="Lami R."/>
            <person name="Charette S.J."/>
            <person name="Vincent A.T."/>
        </authorList>
    </citation>
    <scope>NUCLEOTIDE SEQUENCE [LARGE SCALE GENOMIC DNA]</scope>
    <source>
        <strain evidence="3 4">Y5S-7</strain>
        <plasmid evidence="3 4">pY5S7-1</plasmid>
    </source>
</reference>
<keyword evidence="1" id="KW-0472">Membrane</keyword>
<sequence length="273" mass="30771">MYLLTRTATIVTWIFDHLGLVVGILFGIVALIGLLSGIFSSRTPMNRSLTHEEQERSIDRSLGKKEAWEGEQSSSFVDTPAVLLDKGQQGEAIVLDAVLKSHPHIKCLSSLYVPTSGGQYTEVDLVAIHSTGIYVIESKNYRGVIVGNEDERIWNQAFIEDRNEFYNPIMQNAGHIRAIKLFLGERYKGIPFHSIIVFNNDSNIDLIKVKSKGIVITKHMNLTSQLQGLFHILPDVLNEESTTVVYESLLPQTEVSEDIKRKHLEFVQHRKDA</sequence>
<dbReference type="Pfam" id="PF08378">
    <property type="entry name" value="NERD"/>
    <property type="match status" value="1"/>
</dbReference>
<feature type="transmembrane region" description="Helical" evidence="1">
    <location>
        <begin position="20"/>
        <end position="39"/>
    </location>
</feature>
<dbReference type="InterPro" id="IPR011528">
    <property type="entry name" value="NERD"/>
</dbReference>
<dbReference type="PROSITE" id="PS50965">
    <property type="entry name" value="NERD"/>
    <property type="match status" value="1"/>
</dbReference>
<proteinExistence type="predicted"/>
<dbReference type="AlphaFoldDB" id="A0ABD8B2F8"/>
<geneLocation type="plasmid" evidence="3 4">
    <name>pY5S7-1</name>
</geneLocation>
<organism evidence="3 4">
    <name type="scientific">Paenibacillus amylolyticus</name>
    <dbReference type="NCBI Taxonomy" id="1451"/>
    <lineage>
        <taxon>Bacteria</taxon>
        <taxon>Bacillati</taxon>
        <taxon>Bacillota</taxon>
        <taxon>Bacilli</taxon>
        <taxon>Bacillales</taxon>
        <taxon>Paenibacillaceae</taxon>
        <taxon>Paenibacillus</taxon>
    </lineage>
</organism>